<proteinExistence type="predicted"/>
<gene>
    <name evidence="2" type="ORF">G9Q37_05490</name>
</gene>
<feature type="transmembrane region" description="Helical" evidence="1">
    <location>
        <begin position="12"/>
        <end position="30"/>
    </location>
</feature>
<organism evidence="2 3">
    <name type="scientific">Hydrogenophaga crocea</name>
    <dbReference type="NCBI Taxonomy" id="2716225"/>
    <lineage>
        <taxon>Bacteria</taxon>
        <taxon>Pseudomonadati</taxon>
        <taxon>Pseudomonadota</taxon>
        <taxon>Betaproteobacteria</taxon>
        <taxon>Burkholderiales</taxon>
        <taxon>Comamonadaceae</taxon>
        <taxon>Hydrogenophaga</taxon>
    </lineage>
</organism>
<evidence type="ECO:0000256" key="1">
    <source>
        <dbReference type="SAM" id="Phobius"/>
    </source>
</evidence>
<keyword evidence="1" id="KW-0812">Transmembrane</keyword>
<accession>A0A6G8IF69</accession>
<keyword evidence="1" id="KW-0472">Membrane</keyword>
<dbReference type="RefSeq" id="WP_166225686.1">
    <property type="nucleotide sequence ID" value="NZ_CP049989.1"/>
</dbReference>
<evidence type="ECO:0000313" key="3">
    <source>
        <dbReference type="Proteomes" id="UP000503162"/>
    </source>
</evidence>
<sequence>MDIDPQDAFKVARSPFLIGLLGGVVALRTVPGASWGERAVNAVSASMLAGFFSPAIAEYFGLTTPAMQSATAFAVGLFGLNAVALVVAYIKSIDLSKVLPFGKKGE</sequence>
<dbReference type="EMBL" id="CP049989">
    <property type="protein sequence ID" value="QIM51630.1"/>
    <property type="molecule type" value="Genomic_DNA"/>
</dbReference>
<keyword evidence="1" id="KW-1133">Transmembrane helix</keyword>
<feature type="transmembrane region" description="Helical" evidence="1">
    <location>
        <begin position="68"/>
        <end position="90"/>
    </location>
</feature>
<reference evidence="2 3" key="1">
    <citation type="submission" date="2020-03" db="EMBL/GenBank/DDBJ databases">
        <title>Hydrogenophaga sp. nov. isolated from cyanobacterial mat.</title>
        <authorList>
            <person name="Thorat V."/>
            <person name="Kirdat K."/>
            <person name="Tiwarekar B."/>
            <person name="Costa E.D."/>
            <person name="Yadav A."/>
        </authorList>
    </citation>
    <scope>NUCLEOTIDE SEQUENCE [LARGE SCALE GENOMIC DNA]</scope>
    <source>
        <strain evidence="2 3">BA0156</strain>
    </source>
</reference>
<dbReference type="AlphaFoldDB" id="A0A6G8IF69"/>
<dbReference type="Proteomes" id="UP000503162">
    <property type="component" value="Chromosome"/>
</dbReference>
<protein>
    <recommendedName>
        <fullName evidence="4">Holin</fullName>
    </recommendedName>
</protein>
<evidence type="ECO:0000313" key="2">
    <source>
        <dbReference type="EMBL" id="QIM51630.1"/>
    </source>
</evidence>
<evidence type="ECO:0008006" key="4">
    <source>
        <dbReference type="Google" id="ProtNLM"/>
    </source>
</evidence>
<keyword evidence="3" id="KW-1185">Reference proteome</keyword>
<name>A0A6G8IF69_9BURK</name>
<dbReference type="KEGG" id="hcz:G9Q37_05490"/>
<feature type="transmembrane region" description="Helical" evidence="1">
    <location>
        <begin position="42"/>
        <end position="62"/>
    </location>
</feature>